<dbReference type="InterPro" id="IPR025164">
    <property type="entry name" value="Toastrack_DUF4097"/>
</dbReference>
<evidence type="ECO:0000259" key="1">
    <source>
        <dbReference type="Pfam" id="PF13349"/>
    </source>
</evidence>
<reference evidence="2 3" key="1">
    <citation type="submission" date="2023-05" db="EMBL/GenBank/DDBJ databases">
        <title>Gordonibacter KGMB12511T sp. nov., isolated from faeces of healthy Korean.</title>
        <authorList>
            <person name="Kim H.S."/>
            <person name="Kim J.-S."/>
            <person name="Suh M.K."/>
            <person name="Eom M.K."/>
            <person name="Do H.E."/>
            <person name="Lee J.-S."/>
        </authorList>
    </citation>
    <scope>NUCLEOTIDE SEQUENCE [LARGE SCALE GENOMIC DNA]</scope>
    <source>
        <strain evidence="2 3">KGMB12511</strain>
    </source>
</reference>
<keyword evidence="3" id="KW-1185">Reference proteome</keyword>
<organism evidence="2 3">
    <name type="scientific">Gordonibacter faecis</name>
    <dbReference type="NCBI Taxonomy" id="3047475"/>
    <lineage>
        <taxon>Bacteria</taxon>
        <taxon>Bacillati</taxon>
        <taxon>Actinomycetota</taxon>
        <taxon>Coriobacteriia</taxon>
        <taxon>Eggerthellales</taxon>
        <taxon>Eggerthellaceae</taxon>
        <taxon>Gordonibacter</taxon>
    </lineage>
</organism>
<protein>
    <submittedName>
        <fullName evidence="2">DUF4097 family beta strand repeat-containing protein</fullName>
    </submittedName>
</protein>
<feature type="domain" description="DUF4097" evidence="1">
    <location>
        <begin position="130"/>
        <end position="277"/>
    </location>
</feature>
<comment type="caution">
    <text evidence="2">The sequence shown here is derived from an EMBL/GenBank/DDBJ whole genome shotgun (WGS) entry which is preliminary data.</text>
</comment>
<dbReference type="Proteomes" id="UP001232750">
    <property type="component" value="Unassembled WGS sequence"/>
</dbReference>
<name>A0ABT7DQR0_9ACTN</name>
<proteinExistence type="predicted"/>
<evidence type="ECO:0000313" key="2">
    <source>
        <dbReference type="EMBL" id="MDJ1650495.1"/>
    </source>
</evidence>
<dbReference type="RefSeq" id="WP_283831845.1">
    <property type="nucleotide sequence ID" value="NZ_JASJEU010000013.1"/>
</dbReference>
<accession>A0ABT7DQR0</accession>
<sequence length="281" mass="29543">MTKLTTSSYIKITLIVLIALLLGGFALFGSACASWGFSMGGGASMGNANVSTQGIRAIDIDWAAGSVDVRPYEGTDIELVETADRGISKAQGMRWDVKGDTLKVDYGGWMSCLSFTSKHLTVNVPRALASQLDDLDINGASGNYQVTDIGCRTFDFDLASGKLEAQGLTTDELKVDVASGKAFVEGSVANKARLHAASGRIEVTLRDKAPHTIDADLASGNVTVSLPADTGFTARVDKASGNFSTEFSTDMRSDNTYVCGNGETDIKVGMASGHFALNKTA</sequence>
<dbReference type="PROSITE" id="PS51257">
    <property type="entry name" value="PROKAR_LIPOPROTEIN"/>
    <property type="match status" value="1"/>
</dbReference>
<dbReference type="Pfam" id="PF13349">
    <property type="entry name" value="DUF4097"/>
    <property type="match status" value="1"/>
</dbReference>
<evidence type="ECO:0000313" key="3">
    <source>
        <dbReference type="Proteomes" id="UP001232750"/>
    </source>
</evidence>
<dbReference type="Gene3D" id="2.160.20.120">
    <property type="match status" value="1"/>
</dbReference>
<dbReference type="EMBL" id="JASJEU010000013">
    <property type="protein sequence ID" value="MDJ1650495.1"/>
    <property type="molecule type" value="Genomic_DNA"/>
</dbReference>
<gene>
    <name evidence="2" type="ORF">QNJ86_06760</name>
</gene>